<dbReference type="EMBL" id="QOIM01000025">
    <property type="protein sequence ID" value="RCG22294.1"/>
    <property type="molecule type" value="Genomic_DNA"/>
</dbReference>
<dbReference type="PROSITE" id="PS51186">
    <property type="entry name" value="GNAT"/>
    <property type="match status" value="1"/>
</dbReference>
<dbReference type="OrthoDB" id="9799092at2"/>
<evidence type="ECO:0000256" key="1">
    <source>
        <dbReference type="ARBA" id="ARBA00022679"/>
    </source>
</evidence>
<evidence type="ECO:0000259" key="3">
    <source>
        <dbReference type="PROSITE" id="PS51186"/>
    </source>
</evidence>
<name>A0A367EVX5_9ACTN</name>
<dbReference type="InterPro" id="IPR000182">
    <property type="entry name" value="GNAT_dom"/>
</dbReference>
<dbReference type="InterPro" id="IPR050832">
    <property type="entry name" value="Bact_Acetyltransf"/>
</dbReference>
<keyword evidence="2" id="KW-0012">Acyltransferase</keyword>
<keyword evidence="1 4" id="KW-0808">Transferase</keyword>
<dbReference type="RefSeq" id="WP_114014687.1">
    <property type="nucleotide sequence ID" value="NZ_QOIM01000025.1"/>
</dbReference>
<reference evidence="4 5" key="1">
    <citation type="submission" date="2018-06" db="EMBL/GenBank/DDBJ databases">
        <title>Streptomyces reniochalinae sp. nov. and Streptomyces diacarnus sp. nov. from marine sponges.</title>
        <authorList>
            <person name="Li L."/>
        </authorList>
    </citation>
    <scope>NUCLEOTIDE SEQUENCE [LARGE SCALE GENOMIC DNA]</scope>
    <source>
        <strain evidence="4 5">LHW50302</strain>
    </source>
</reference>
<keyword evidence="5" id="KW-1185">Reference proteome</keyword>
<sequence>MTRHRIRTAPDRTLWRAARLAALTDAPDAYKRGLADWYRGGEEEWMARLEMTGAFNVVAVAAQDERPVGLVRGVPQGAGVGEVRSLWVCSTERGQGLGDRLLCLVTDWAQRSGVRALTLAVLPGNVHALALYERNGFVSTGRTGDVLPSGAREHLMVKALR</sequence>
<evidence type="ECO:0000313" key="4">
    <source>
        <dbReference type="EMBL" id="RCG22294.1"/>
    </source>
</evidence>
<dbReference type="GO" id="GO:0016747">
    <property type="term" value="F:acyltransferase activity, transferring groups other than amino-acyl groups"/>
    <property type="evidence" value="ECO:0007669"/>
    <property type="project" value="InterPro"/>
</dbReference>
<dbReference type="Pfam" id="PF00583">
    <property type="entry name" value="Acetyltransf_1"/>
    <property type="match status" value="1"/>
</dbReference>
<organism evidence="4 5">
    <name type="scientific">Streptomyces reniochalinae</name>
    <dbReference type="NCBI Taxonomy" id="2250578"/>
    <lineage>
        <taxon>Bacteria</taxon>
        <taxon>Bacillati</taxon>
        <taxon>Actinomycetota</taxon>
        <taxon>Actinomycetes</taxon>
        <taxon>Kitasatosporales</taxon>
        <taxon>Streptomycetaceae</taxon>
        <taxon>Streptomyces</taxon>
    </lineage>
</organism>
<dbReference type="InterPro" id="IPR016181">
    <property type="entry name" value="Acyl_CoA_acyltransferase"/>
</dbReference>
<evidence type="ECO:0000256" key="2">
    <source>
        <dbReference type="ARBA" id="ARBA00023315"/>
    </source>
</evidence>
<dbReference type="AlphaFoldDB" id="A0A367EVX5"/>
<dbReference type="Proteomes" id="UP000253507">
    <property type="component" value="Unassembled WGS sequence"/>
</dbReference>
<gene>
    <name evidence="4" type="ORF">DQ392_07370</name>
</gene>
<dbReference type="PANTHER" id="PTHR43877">
    <property type="entry name" value="AMINOALKYLPHOSPHONATE N-ACETYLTRANSFERASE-RELATED-RELATED"/>
    <property type="match status" value="1"/>
</dbReference>
<protein>
    <submittedName>
        <fullName evidence="4">GNAT family N-acetyltransferase</fullName>
    </submittedName>
</protein>
<accession>A0A367EVX5</accession>
<feature type="domain" description="N-acetyltransferase" evidence="3">
    <location>
        <begin position="16"/>
        <end position="161"/>
    </location>
</feature>
<proteinExistence type="predicted"/>
<dbReference type="Gene3D" id="3.40.630.30">
    <property type="match status" value="1"/>
</dbReference>
<evidence type="ECO:0000313" key="5">
    <source>
        <dbReference type="Proteomes" id="UP000253507"/>
    </source>
</evidence>
<dbReference type="CDD" id="cd04301">
    <property type="entry name" value="NAT_SF"/>
    <property type="match status" value="1"/>
</dbReference>
<dbReference type="SUPFAM" id="SSF55729">
    <property type="entry name" value="Acyl-CoA N-acyltransferases (Nat)"/>
    <property type="match status" value="1"/>
</dbReference>
<comment type="caution">
    <text evidence="4">The sequence shown here is derived from an EMBL/GenBank/DDBJ whole genome shotgun (WGS) entry which is preliminary data.</text>
</comment>